<dbReference type="RefSeq" id="XP_056493590.1">
    <property type="nucleotide sequence ID" value="XM_056625008.1"/>
</dbReference>
<reference evidence="2" key="2">
    <citation type="journal article" date="2023" name="IMA Fungus">
        <title>Comparative genomic study of the Penicillium genus elucidates a diverse pangenome and 15 lateral gene transfer events.</title>
        <authorList>
            <person name="Petersen C."/>
            <person name="Sorensen T."/>
            <person name="Nielsen M.R."/>
            <person name="Sondergaard T.E."/>
            <person name="Sorensen J.L."/>
            <person name="Fitzpatrick D.A."/>
            <person name="Frisvad J.C."/>
            <person name="Nielsen K.L."/>
        </authorList>
    </citation>
    <scope>NUCLEOTIDE SEQUENCE</scope>
    <source>
        <strain evidence="2">IBT 29677</strain>
    </source>
</reference>
<evidence type="ECO:0000313" key="3">
    <source>
        <dbReference type="Proteomes" id="UP001147747"/>
    </source>
</evidence>
<feature type="region of interest" description="Disordered" evidence="1">
    <location>
        <begin position="52"/>
        <end position="94"/>
    </location>
</feature>
<accession>A0A9X0BE47</accession>
<dbReference type="Proteomes" id="UP001147747">
    <property type="component" value="Unassembled WGS sequence"/>
</dbReference>
<proteinExistence type="predicted"/>
<name>A0A9X0BE47_9EURO</name>
<evidence type="ECO:0000256" key="1">
    <source>
        <dbReference type="SAM" id="MobiDB-lite"/>
    </source>
</evidence>
<keyword evidence="3" id="KW-1185">Reference proteome</keyword>
<protein>
    <submittedName>
        <fullName evidence="2">Uncharacterized protein</fullName>
    </submittedName>
</protein>
<dbReference type="EMBL" id="JAPZBU010000003">
    <property type="protein sequence ID" value="KAJ5413734.1"/>
    <property type="molecule type" value="Genomic_DNA"/>
</dbReference>
<dbReference type="GeneID" id="81363988"/>
<dbReference type="AlphaFoldDB" id="A0A9X0BE47"/>
<dbReference type="OrthoDB" id="4376001at2759"/>
<sequence length="264" mass="29513">MAMLEDLNEKLTSSLTTLLPKKYQQVEYRDNPTSQVATQPSQAYCQAFESVLNHDTTPTAEQSNVQDSTSTREEPPTARTTPSLSLRSPESTSQADLENRILVSSFSISEPNIKSSTRVSRAIQAMSNSKKQDPDYYDATWSGTSDFIDYSTIEETAMGRYRRIQGLQSQEWGEGDMVKYAQRFSLVIGAQELQVIEKGLSSTACSRGISLRSLAINRLAEFLQVDRKRILDENKRRVHYVSILEKFGPGALLLLGEIDGILSL</sequence>
<reference evidence="2" key="1">
    <citation type="submission" date="2022-12" db="EMBL/GenBank/DDBJ databases">
        <authorList>
            <person name="Petersen C."/>
        </authorList>
    </citation>
    <scope>NUCLEOTIDE SEQUENCE</scope>
    <source>
        <strain evidence="2">IBT 29677</strain>
    </source>
</reference>
<feature type="compositionally biased region" description="Polar residues" evidence="1">
    <location>
        <begin position="53"/>
        <end position="68"/>
    </location>
</feature>
<evidence type="ECO:0000313" key="2">
    <source>
        <dbReference type="EMBL" id="KAJ5413734.1"/>
    </source>
</evidence>
<feature type="compositionally biased region" description="Polar residues" evidence="1">
    <location>
        <begin position="84"/>
        <end position="94"/>
    </location>
</feature>
<organism evidence="2 3">
    <name type="scientific">Penicillium cosmopolitanum</name>
    <dbReference type="NCBI Taxonomy" id="1131564"/>
    <lineage>
        <taxon>Eukaryota</taxon>
        <taxon>Fungi</taxon>
        <taxon>Dikarya</taxon>
        <taxon>Ascomycota</taxon>
        <taxon>Pezizomycotina</taxon>
        <taxon>Eurotiomycetes</taxon>
        <taxon>Eurotiomycetidae</taxon>
        <taxon>Eurotiales</taxon>
        <taxon>Aspergillaceae</taxon>
        <taxon>Penicillium</taxon>
    </lineage>
</organism>
<gene>
    <name evidence="2" type="ORF">N7509_000361</name>
</gene>
<comment type="caution">
    <text evidence="2">The sequence shown here is derived from an EMBL/GenBank/DDBJ whole genome shotgun (WGS) entry which is preliminary data.</text>
</comment>